<evidence type="ECO:0000313" key="4">
    <source>
        <dbReference type="Proteomes" id="UP000319817"/>
    </source>
</evidence>
<protein>
    <submittedName>
        <fullName evidence="3">Glucose--fructose oxidoreductase</fullName>
        <ecNumber evidence="3">1.1.99.28</ecNumber>
    </submittedName>
</protein>
<gene>
    <name evidence="3" type="primary">gfo_4</name>
    <name evidence="3" type="ORF">K239x_31770</name>
</gene>
<evidence type="ECO:0000259" key="1">
    <source>
        <dbReference type="Pfam" id="PF01408"/>
    </source>
</evidence>
<dbReference type="Gene3D" id="3.30.360.10">
    <property type="entry name" value="Dihydrodipicolinate Reductase, domain 2"/>
    <property type="match status" value="1"/>
</dbReference>
<dbReference type="GO" id="GO:0047061">
    <property type="term" value="F:glucose-fructose oxidoreductase activity"/>
    <property type="evidence" value="ECO:0007669"/>
    <property type="project" value="UniProtKB-EC"/>
</dbReference>
<dbReference type="InterPro" id="IPR050463">
    <property type="entry name" value="Gfo/Idh/MocA_oxidrdct_glycsds"/>
</dbReference>
<keyword evidence="3" id="KW-0560">Oxidoreductase</keyword>
<dbReference type="SUPFAM" id="SSF55347">
    <property type="entry name" value="Glyceraldehyde-3-phosphate dehydrogenase-like, C-terminal domain"/>
    <property type="match status" value="1"/>
</dbReference>
<dbReference type="InterPro" id="IPR043906">
    <property type="entry name" value="Gfo/Idh/MocA_OxRdtase_bact_C"/>
</dbReference>
<dbReference type="Proteomes" id="UP000319817">
    <property type="component" value="Chromosome"/>
</dbReference>
<dbReference type="EC" id="1.1.99.28" evidence="3"/>
<dbReference type="EMBL" id="CP036526">
    <property type="protein sequence ID" value="QDT11183.1"/>
    <property type="molecule type" value="Genomic_DNA"/>
</dbReference>
<keyword evidence="4" id="KW-1185">Reference proteome</keyword>
<feature type="domain" description="Gfo/Idh/MocA-like oxidoreductase bacterial type C-terminal" evidence="2">
    <location>
        <begin position="200"/>
        <end position="290"/>
    </location>
</feature>
<feature type="domain" description="Gfo/Idh/MocA-like oxidoreductase N-terminal" evidence="1">
    <location>
        <begin position="35"/>
        <end position="151"/>
    </location>
</feature>
<organism evidence="3 4">
    <name type="scientific">Stieleria marina</name>
    <dbReference type="NCBI Taxonomy" id="1930275"/>
    <lineage>
        <taxon>Bacteria</taxon>
        <taxon>Pseudomonadati</taxon>
        <taxon>Planctomycetota</taxon>
        <taxon>Planctomycetia</taxon>
        <taxon>Pirellulales</taxon>
        <taxon>Pirellulaceae</taxon>
        <taxon>Stieleria</taxon>
    </lineage>
</organism>
<name>A0A517NVL9_9BACT</name>
<accession>A0A517NVL9</accession>
<dbReference type="OrthoDB" id="255433at2"/>
<dbReference type="PROSITE" id="PS51257">
    <property type="entry name" value="PROKAR_LIPOPROTEIN"/>
    <property type="match status" value="1"/>
</dbReference>
<dbReference type="Gene3D" id="3.40.50.720">
    <property type="entry name" value="NAD(P)-binding Rossmann-like Domain"/>
    <property type="match status" value="1"/>
</dbReference>
<dbReference type="Pfam" id="PF01408">
    <property type="entry name" value="GFO_IDH_MocA"/>
    <property type="match status" value="1"/>
</dbReference>
<reference evidence="3 4" key="1">
    <citation type="submission" date="2019-02" db="EMBL/GenBank/DDBJ databases">
        <title>Deep-cultivation of Planctomycetes and their phenomic and genomic characterization uncovers novel biology.</title>
        <authorList>
            <person name="Wiegand S."/>
            <person name="Jogler M."/>
            <person name="Boedeker C."/>
            <person name="Pinto D."/>
            <person name="Vollmers J."/>
            <person name="Rivas-Marin E."/>
            <person name="Kohn T."/>
            <person name="Peeters S.H."/>
            <person name="Heuer A."/>
            <person name="Rast P."/>
            <person name="Oberbeckmann S."/>
            <person name="Bunk B."/>
            <person name="Jeske O."/>
            <person name="Meyerdierks A."/>
            <person name="Storesund J.E."/>
            <person name="Kallscheuer N."/>
            <person name="Luecker S."/>
            <person name="Lage O.M."/>
            <person name="Pohl T."/>
            <person name="Merkel B.J."/>
            <person name="Hornburger P."/>
            <person name="Mueller R.-W."/>
            <person name="Bruemmer F."/>
            <person name="Labrenz M."/>
            <person name="Spormann A.M."/>
            <person name="Op den Camp H."/>
            <person name="Overmann J."/>
            <person name="Amann R."/>
            <person name="Jetten M.S.M."/>
            <person name="Mascher T."/>
            <person name="Medema M.H."/>
            <person name="Devos D.P."/>
            <person name="Kaster A.-K."/>
            <person name="Ovreas L."/>
            <person name="Rohde M."/>
            <person name="Galperin M.Y."/>
            <person name="Jogler C."/>
        </authorList>
    </citation>
    <scope>NUCLEOTIDE SEQUENCE [LARGE SCALE GENOMIC DNA]</scope>
    <source>
        <strain evidence="3 4">K23_9</strain>
    </source>
</reference>
<dbReference type="InterPro" id="IPR036291">
    <property type="entry name" value="NAD(P)-bd_dom_sf"/>
</dbReference>
<evidence type="ECO:0000313" key="3">
    <source>
        <dbReference type="EMBL" id="QDT11183.1"/>
    </source>
</evidence>
<dbReference type="PANTHER" id="PTHR43818">
    <property type="entry name" value="BCDNA.GH03377"/>
    <property type="match status" value="1"/>
</dbReference>
<dbReference type="Pfam" id="PF19051">
    <property type="entry name" value="GFO_IDH_MocA_C2"/>
    <property type="match status" value="1"/>
</dbReference>
<dbReference type="SUPFAM" id="SSF51735">
    <property type="entry name" value="NAD(P)-binding Rossmann-fold domains"/>
    <property type="match status" value="1"/>
</dbReference>
<dbReference type="RefSeq" id="WP_145419025.1">
    <property type="nucleotide sequence ID" value="NZ_CP036526.1"/>
</dbReference>
<dbReference type="PANTHER" id="PTHR43818:SF10">
    <property type="entry name" value="NADH-DEPENDENT DEHYDROGENASE-RELATED"/>
    <property type="match status" value="1"/>
</dbReference>
<evidence type="ECO:0000259" key="2">
    <source>
        <dbReference type="Pfam" id="PF19051"/>
    </source>
</evidence>
<dbReference type="InterPro" id="IPR000683">
    <property type="entry name" value="Gfo/Idh/MocA-like_OxRdtase_N"/>
</dbReference>
<dbReference type="GO" id="GO:0000166">
    <property type="term" value="F:nucleotide binding"/>
    <property type="evidence" value="ECO:0007669"/>
    <property type="project" value="InterPro"/>
</dbReference>
<dbReference type="AlphaFoldDB" id="A0A517NVL9"/>
<proteinExistence type="predicted"/>
<sequence>MIRRREFLAQTSAAATLLACPAIVRGQNLNSRLQVAGIGCDGKGWSDIKEMSDHAQTQMVGFCDIDLARTEKVKQLAPDAPVFQNFKDLLADQGDKIDAVTVSTPDHMHAYITLDALAQGKHVYCQKPLTHNVAESRAVAKAAKESGKITRLGNQIHSHTFYRSAVAAIQAGLIGKVKRVHSWSSATGHGKSGHISVPKNPPPLPTSVNWDLWVGVAPMRDYGGDRVYHPWGWRDWQDFGNGALGDFGCHIFDPVFTAIEMNKAPLSMKADHSGMNDQVWPAQTRVEYQFPGTKWTAADTLEVTWYDGGLLPSVSGSHVPPTDALPSQGSLIIGDKGTMVLKHMGRAKLYPLDQYATDAFDDLPSLNHYHGWVDGCLSGQQPSDGFDYGAKLTESVLLGNIAVRYANKKLLWDEPAMKITNHNEANQWLRRDYRAGWKLDV</sequence>